<comment type="caution">
    <text evidence="8">The sequence shown here is derived from an EMBL/GenBank/DDBJ whole genome shotgun (WGS) entry which is preliminary data.</text>
</comment>
<evidence type="ECO:0000313" key="8">
    <source>
        <dbReference type="EMBL" id="MBK4217169.1"/>
    </source>
</evidence>
<evidence type="ECO:0000256" key="2">
    <source>
        <dbReference type="ARBA" id="ARBA00022552"/>
    </source>
</evidence>
<keyword evidence="2" id="KW-0698">rRNA processing</keyword>
<feature type="domain" description="Methyltransferase small" evidence="6">
    <location>
        <begin position="156"/>
        <end position="318"/>
    </location>
</feature>
<evidence type="ECO:0000259" key="7">
    <source>
        <dbReference type="Pfam" id="PF08468"/>
    </source>
</evidence>
<evidence type="ECO:0000256" key="1">
    <source>
        <dbReference type="ARBA" id="ARBA00022490"/>
    </source>
</evidence>
<evidence type="ECO:0000259" key="6">
    <source>
        <dbReference type="Pfam" id="PF05175"/>
    </source>
</evidence>
<dbReference type="InterPro" id="IPR013675">
    <property type="entry name" value="Mtase_sm_N"/>
</dbReference>
<dbReference type="SUPFAM" id="SSF53335">
    <property type="entry name" value="S-adenosyl-L-methionine-dependent methyltransferases"/>
    <property type="match status" value="1"/>
</dbReference>
<evidence type="ECO:0000313" key="9">
    <source>
        <dbReference type="Proteomes" id="UP000640485"/>
    </source>
</evidence>
<keyword evidence="4" id="KW-0808">Transferase</keyword>
<dbReference type="Pfam" id="PF05175">
    <property type="entry name" value="MTS"/>
    <property type="match status" value="1"/>
</dbReference>
<dbReference type="InterPro" id="IPR029063">
    <property type="entry name" value="SAM-dependent_MTases_sf"/>
</dbReference>
<dbReference type="PANTHER" id="PTHR47816">
    <property type="entry name" value="RIBOSOMAL RNA SMALL SUBUNIT METHYLTRANSFERASE C"/>
    <property type="match status" value="1"/>
</dbReference>
<protein>
    <submittedName>
        <fullName evidence="8">Class I SAM-dependent methyltransferase</fullName>
    </submittedName>
</protein>
<reference evidence="8" key="1">
    <citation type="submission" date="2021-01" db="EMBL/GenBank/DDBJ databases">
        <title>Paracoccus amoyensis sp. nov., isolated from the surface seawater along the coast of Xiamen Island, China.</title>
        <authorList>
            <person name="Lyu L."/>
        </authorList>
    </citation>
    <scope>NUCLEOTIDE SEQUENCE</scope>
    <source>
        <strain evidence="8">MJ17</strain>
    </source>
</reference>
<organism evidence="8 9">
    <name type="scientific">Paracoccus caeni</name>
    <dbReference type="NCBI Taxonomy" id="657651"/>
    <lineage>
        <taxon>Bacteria</taxon>
        <taxon>Pseudomonadati</taxon>
        <taxon>Pseudomonadota</taxon>
        <taxon>Alphaproteobacteria</taxon>
        <taxon>Rhodobacterales</taxon>
        <taxon>Paracoccaceae</taxon>
        <taxon>Paracoccus</taxon>
    </lineage>
</organism>
<keyword evidence="1" id="KW-0963">Cytoplasm</keyword>
<dbReference type="InterPro" id="IPR046977">
    <property type="entry name" value="RsmC/RlmG"/>
</dbReference>
<dbReference type="Proteomes" id="UP000640485">
    <property type="component" value="Unassembled WGS sequence"/>
</dbReference>
<dbReference type="InterPro" id="IPR007848">
    <property type="entry name" value="Small_mtfrase_dom"/>
</dbReference>
<dbReference type="RefSeq" id="WP_200687731.1">
    <property type="nucleotide sequence ID" value="NZ_JAEPRQ010000006.1"/>
</dbReference>
<dbReference type="PANTHER" id="PTHR47816:SF4">
    <property type="entry name" value="RIBOSOMAL RNA SMALL SUBUNIT METHYLTRANSFERASE C"/>
    <property type="match status" value="1"/>
</dbReference>
<gene>
    <name evidence="8" type="ORF">JJJ17_14655</name>
</gene>
<dbReference type="EMBL" id="JAEPRQ010000006">
    <property type="protein sequence ID" value="MBK4217169.1"/>
    <property type="molecule type" value="Genomic_DNA"/>
</dbReference>
<feature type="domain" description="Methyltransferase small N-terminal" evidence="7">
    <location>
        <begin position="17"/>
        <end position="133"/>
    </location>
</feature>
<dbReference type="AlphaFoldDB" id="A0A934W1V5"/>
<name>A0A934W1V5_9RHOB</name>
<dbReference type="Gene3D" id="3.40.50.150">
    <property type="entry name" value="Vaccinia Virus protein VP39"/>
    <property type="match status" value="2"/>
</dbReference>
<evidence type="ECO:0000256" key="3">
    <source>
        <dbReference type="ARBA" id="ARBA00022603"/>
    </source>
</evidence>
<evidence type="ECO:0000256" key="5">
    <source>
        <dbReference type="ARBA" id="ARBA00022691"/>
    </source>
</evidence>
<keyword evidence="5" id="KW-0949">S-adenosyl-L-methionine</keyword>
<keyword evidence="9" id="KW-1185">Reference proteome</keyword>
<accession>A0A934W1V5</accession>
<proteinExistence type="predicted"/>
<dbReference type="Pfam" id="PF08468">
    <property type="entry name" value="MTS_N"/>
    <property type="match status" value="1"/>
</dbReference>
<dbReference type="CDD" id="cd02440">
    <property type="entry name" value="AdoMet_MTases"/>
    <property type="match status" value="1"/>
</dbReference>
<evidence type="ECO:0000256" key="4">
    <source>
        <dbReference type="ARBA" id="ARBA00022679"/>
    </source>
</evidence>
<dbReference type="GO" id="GO:0008990">
    <property type="term" value="F:rRNA (guanine-N2-)-methyltransferase activity"/>
    <property type="evidence" value="ECO:0007669"/>
    <property type="project" value="InterPro"/>
</dbReference>
<sequence>MTSRLSLALPDGPPGGKVLVIGARGDADLTALDPAQTTILQGHFPDHRALSGRGFSVSPKVEGGFDMALVCLPRAKALARAEIAEAASRLPAGASLWIDGQKTDGVDSVLKDIRALAPVDEVHSKAHGKIFKVVIPDADWLPADWAAAVQEIAPGFVTRPGVFSADGIDPGSAMLARLLPERLPTRLVDLGAGWGWLSAQALQHPGVEVIHLVEADHAALESARDNIHDPRAQFHWADARDFTLSDPVNGVIMNPPFHDGRTADPRLGGDFIAAAARLLTGAGRLWMVANRHLPYETMLASHFAQVQELGGDSRFKVFEASGAGRGTARIARKANGKGRR</sequence>
<keyword evidence="3 8" id="KW-0489">Methyltransferase</keyword>